<dbReference type="EMBL" id="CAJJDM010000179">
    <property type="protein sequence ID" value="CAD8116173.1"/>
    <property type="molecule type" value="Genomic_DNA"/>
</dbReference>
<evidence type="ECO:0000313" key="2">
    <source>
        <dbReference type="Proteomes" id="UP000688137"/>
    </source>
</evidence>
<evidence type="ECO:0000313" key="1">
    <source>
        <dbReference type="EMBL" id="CAD8116173.1"/>
    </source>
</evidence>
<dbReference type="Proteomes" id="UP000688137">
    <property type="component" value="Unassembled WGS sequence"/>
</dbReference>
<comment type="caution">
    <text evidence="1">The sequence shown here is derived from an EMBL/GenBank/DDBJ whole genome shotgun (WGS) entry which is preliminary data.</text>
</comment>
<dbReference type="AlphaFoldDB" id="A0A8S1QKE4"/>
<sequence length="59" mass="6922">MLGCLSDISYSDKYKNAEFEYRNTISPPKIYNKSIKLDYFLLNMNGEVLAQRISRIDQL</sequence>
<accession>A0A8S1QKE4</accession>
<gene>
    <name evidence="1" type="ORF">PPRIM_AZ9-3.1.T1700001</name>
</gene>
<proteinExistence type="predicted"/>
<name>A0A8S1QKE4_PARPR</name>
<organism evidence="1 2">
    <name type="scientific">Paramecium primaurelia</name>
    <dbReference type="NCBI Taxonomy" id="5886"/>
    <lineage>
        <taxon>Eukaryota</taxon>
        <taxon>Sar</taxon>
        <taxon>Alveolata</taxon>
        <taxon>Ciliophora</taxon>
        <taxon>Intramacronucleata</taxon>
        <taxon>Oligohymenophorea</taxon>
        <taxon>Peniculida</taxon>
        <taxon>Parameciidae</taxon>
        <taxon>Paramecium</taxon>
    </lineage>
</organism>
<keyword evidence="2" id="KW-1185">Reference proteome</keyword>
<reference evidence="1" key="1">
    <citation type="submission" date="2021-01" db="EMBL/GenBank/DDBJ databases">
        <authorList>
            <consortium name="Genoscope - CEA"/>
            <person name="William W."/>
        </authorList>
    </citation>
    <scope>NUCLEOTIDE SEQUENCE</scope>
</reference>
<protein>
    <submittedName>
        <fullName evidence="1">Uncharacterized protein</fullName>
    </submittedName>
</protein>